<name>A0A4R9G7Q9_9LEPT</name>
<evidence type="ECO:0000256" key="10">
    <source>
        <dbReference type="PROSITE-ProRule" id="PRU00560"/>
    </source>
</evidence>
<keyword evidence="4 10" id="KW-0067">ATP-binding</keyword>
<dbReference type="AlphaFoldDB" id="A0A4R9G7Q9"/>
<dbReference type="CDD" id="cd17932">
    <property type="entry name" value="DEXQc_UvrD"/>
    <property type="match status" value="1"/>
</dbReference>
<dbReference type="PANTHER" id="PTHR11070:SF2">
    <property type="entry name" value="ATP-DEPENDENT DNA HELICASE SRS2"/>
    <property type="match status" value="1"/>
</dbReference>
<reference evidence="12" key="1">
    <citation type="journal article" date="2019" name="PLoS Negl. Trop. Dis.">
        <title>Revisiting the worldwide diversity of Leptospira species in the environment.</title>
        <authorList>
            <person name="Vincent A.T."/>
            <person name="Schiettekatte O."/>
            <person name="Bourhy P."/>
            <person name="Veyrier F.J."/>
            <person name="Picardeau M."/>
        </authorList>
    </citation>
    <scope>NUCLEOTIDE SEQUENCE [LARGE SCALE GENOMIC DNA]</scope>
    <source>
        <strain evidence="12">SSS9</strain>
    </source>
</reference>
<dbReference type="RefSeq" id="WP_135585602.1">
    <property type="nucleotide sequence ID" value="NZ_RQEP01000005.1"/>
</dbReference>
<dbReference type="GO" id="GO:0005524">
    <property type="term" value="F:ATP binding"/>
    <property type="evidence" value="ECO:0007669"/>
    <property type="project" value="UniProtKB-UniRule"/>
</dbReference>
<dbReference type="GO" id="GO:0005829">
    <property type="term" value="C:cytosol"/>
    <property type="evidence" value="ECO:0007669"/>
    <property type="project" value="TreeGrafter"/>
</dbReference>
<comment type="catalytic activity">
    <reaction evidence="6">
        <text>Couples ATP hydrolysis with the unwinding of duplex DNA by translocating in the 3'-5' direction.</text>
        <dbReference type="EC" id="5.6.2.4"/>
    </reaction>
</comment>
<dbReference type="EC" id="5.6.2.4" evidence="7"/>
<dbReference type="SUPFAM" id="SSF52540">
    <property type="entry name" value="P-loop containing nucleoside triphosphate hydrolases"/>
    <property type="match status" value="1"/>
</dbReference>
<evidence type="ECO:0000256" key="6">
    <source>
        <dbReference type="ARBA" id="ARBA00034617"/>
    </source>
</evidence>
<evidence type="ECO:0000256" key="2">
    <source>
        <dbReference type="ARBA" id="ARBA00022801"/>
    </source>
</evidence>
<evidence type="ECO:0000256" key="4">
    <source>
        <dbReference type="ARBA" id="ARBA00022840"/>
    </source>
</evidence>
<dbReference type="InterPro" id="IPR014017">
    <property type="entry name" value="DNA_helicase_UvrD-like_C"/>
</dbReference>
<dbReference type="InterPro" id="IPR000212">
    <property type="entry name" value="DNA_helicase_UvrD/REP"/>
</dbReference>
<dbReference type="GO" id="GO:0043138">
    <property type="term" value="F:3'-5' DNA helicase activity"/>
    <property type="evidence" value="ECO:0007669"/>
    <property type="project" value="UniProtKB-EC"/>
</dbReference>
<evidence type="ECO:0000256" key="1">
    <source>
        <dbReference type="ARBA" id="ARBA00022741"/>
    </source>
</evidence>
<evidence type="ECO:0000256" key="8">
    <source>
        <dbReference type="ARBA" id="ARBA00034923"/>
    </source>
</evidence>
<dbReference type="OrthoDB" id="9810135at2"/>
<keyword evidence="1 10" id="KW-0547">Nucleotide-binding</keyword>
<dbReference type="Pfam" id="PF13361">
    <property type="entry name" value="UvrD_C"/>
    <property type="match status" value="1"/>
</dbReference>
<dbReference type="Gene3D" id="3.40.50.300">
    <property type="entry name" value="P-loop containing nucleotide triphosphate hydrolases"/>
    <property type="match status" value="4"/>
</dbReference>
<sequence length="426" mass="49272">MKEPNYNPEQKEIIEDTSRFLQVIAAAGSGKTSTLVGVVKKELERKTLGEEILVLSFTRKAAGEIRERIHKQTGIETIRVHTFHSFCLRALTTWHPDFKENRPSILMPSEKNAFFREWFRRESDSIGGIPFELLSGDLSLPKDFSQSWKIPLLEDYKEYKSREHKLDLDDLVTLFLDSLESSEPWTEIPKSILKRILVDEFQDTDSEQLRFLKLLSDRSRITVVGDDSQSIYSFRSSDPSIFLNFPDLFSPCSRKFLSTNYRSLPKIVEVSSIPIEKNENRIPKTVLAHRKGSSKIGRLKMDKISDLFSSLGEFYKQSRGDIRILCRSNHRIREYLRAGIPSELLLTIHASKGLEFHTVFVDLSDGWNLRKDSPISVWEEERRVLYVALSRAKDNLVILGKKSLSKRETAEDTFFSYFKKEVPILK</sequence>
<evidence type="ECO:0000259" key="11">
    <source>
        <dbReference type="PROSITE" id="PS51198"/>
    </source>
</evidence>
<evidence type="ECO:0000313" key="13">
    <source>
        <dbReference type="Proteomes" id="UP000297453"/>
    </source>
</evidence>
<protein>
    <recommendedName>
        <fullName evidence="7">DNA 3'-5' helicase</fullName>
        <ecNumber evidence="7">5.6.2.4</ecNumber>
    </recommendedName>
    <alternativeName>
        <fullName evidence="8">DNA 3'-5' helicase II</fullName>
    </alternativeName>
</protein>
<dbReference type="Pfam" id="PF00580">
    <property type="entry name" value="UvrD-helicase"/>
    <property type="match status" value="1"/>
</dbReference>
<evidence type="ECO:0000256" key="3">
    <source>
        <dbReference type="ARBA" id="ARBA00022806"/>
    </source>
</evidence>
<evidence type="ECO:0000313" key="12">
    <source>
        <dbReference type="EMBL" id="TGK07594.1"/>
    </source>
</evidence>
<dbReference type="CDD" id="cd18807">
    <property type="entry name" value="SF1_C_UvrD"/>
    <property type="match status" value="1"/>
</dbReference>
<feature type="binding site" evidence="10">
    <location>
        <begin position="25"/>
        <end position="32"/>
    </location>
    <ligand>
        <name>ATP</name>
        <dbReference type="ChEBI" id="CHEBI:30616"/>
    </ligand>
</feature>
<dbReference type="GO" id="GO:0000725">
    <property type="term" value="P:recombinational repair"/>
    <property type="evidence" value="ECO:0007669"/>
    <property type="project" value="TreeGrafter"/>
</dbReference>
<proteinExistence type="predicted"/>
<evidence type="ECO:0000256" key="7">
    <source>
        <dbReference type="ARBA" id="ARBA00034808"/>
    </source>
</evidence>
<evidence type="ECO:0000256" key="9">
    <source>
        <dbReference type="ARBA" id="ARBA00048988"/>
    </source>
</evidence>
<dbReference type="PANTHER" id="PTHR11070">
    <property type="entry name" value="UVRD / RECB / PCRA DNA HELICASE FAMILY MEMBER"/>
    <property type="match status" value="1"/>
</dbReference>
<feature type="domain" description="UvrD-like helicase ATP-binding" evidence="11">
    <location>
        <begin position="4"/>
        <end position="264"/>
    </location>
</feature>
<dbReference type="GO" id="GO:0016887">
    <property type="term" value="F:ATP hydrolysis activity"/>
    <property type="evidence" value="ECO:0007669"/>
    <property type="project" value="RHEA"/>
</dbReference>
<dbReference type="PROSITE" id="PS51198">
    <property type="entry name" value="UVRD_HELICASE_ATP_BIND"/>
    <property type="match status" value="1"/>
</dbReference>
<keyword evidence="2 10" id="KW-0378">Hydrolase</keyword>
<keyword evidence="5" id="KW-0413">Isomerase</keyword>
<organism evidence="12 13">
    <name type="scientific">Leptospira semungkisensis</name>
    <dbReference type="NCBI Taxonomy" id="2484985"/>
    <lineage>
        <taxon>Bacteria</taxon>
        <taxon>Pseudomonadati</taxon>
        <taxon>Spirochaetota</taxon>
        <taxon>Spirochaetia</taxon>
        <taxon>Leptospirales</taxon>
        <taxon>Leptospiraceae</taxon>
        <taxon>Leptospira</taxon>
    </lineage>
</organism>
<comment type="catalytic activity">
    <reaction evidence="9">
        <text>ATP + H2O = ADP + phosphate + H(+)</text>
        <dbReference type="Rhea" id="RHEA:13065"/>
        <dbReference type="ChEBI" id="CHEBI:15377"/>
        <dbReference type="ChEBI" id="CHEBI:15378"/>
        <dbReference type="ChEBI" id="CHEBI:30616"/>
        <dbReference type="ChEBI" id="CHEBI:43474"/>
        <dbReference type="ChEBI" id="CHEBI:456216"/>
        <dbReference type="EC" id="5.6.2.4"/>
    </reaction>
</comment>
<keyword evidence="13" id="KW-1185">Reference proteome</keyword>
<dbReference type="GO" id="GO:0033202">
    <property type="term" value="C:DNA helicase complex"/>
    <property type="evidence" value="ECO:0007669"/>
    <property type="project" value="TreeGrafter"/>
</dbReference>
<evidence type="ECO:0000256" key="5">
    <source>
        <dbReference type="ARBA" id="ARBA00023235"/>
    </source>
</evidence>
<dbReference type="Proteomes" id="UP000297453">
    <property type="component" value="Unassembled WGS sequence"/>
</dbReference>
<dbReference type="InterPro" id="IPR014016">
    <property type="entry name" value="UvrD-like_ATP-bd"/>
</dbReference>
<gene>
    <name evidence="12" type="ORF">EHO59_05700</name>
</gene>
<dbReference type="EMBL" id="RQEP01000005">
    <property type="protein sequence ID" value="TGK07594.1"/>
    <property type="molecule type" value="Genomic_DNA"/>
</dbReference>
<dbReference type="InterPro" id="IPR027417">
    <property type="entry name" value="P-loop_NTPase"/>
</dbReference>
<comment type="caution">
    <text evidence="12">The sequence shown here is derived from an EMBL/GenBank/DDBJ whole genome shotgun (WGS) entry which is preliminary data.</text>
</comment>
<keyword evidence="3 10" id="KW-0347">Helicase</keyword>
<accession>A0A4R9G7Q9</accession>
<dbReference type="GO" id="GO:0003677">
    <property type="term" value="F:DNA binding"/>
    <property type="evidence" value="ECO:0007669"/>
    <property type="project" value="InterPro"/>
</dbReference>